<comment type="similarity">
    <text evidence="3">Belongs to the CTC1 family.</text>
</comment>
<proteinExistence type="inferred from homology"/>
<keyword evidence="6" id="KW-0779">Telomere</keyword>
<evidence type="ECO:0000256" key="2">
    <source>
        <dbReference type="ARBA" id="ARBA00004574"/>
    </source>
</evidence>
<feature type="compositionally biased region" description="Pro residues" evidence="9">
    <location>
        <begin position="33"/>
        <end position="42"/>
    </location>
</feature>
<keyword evidence="11" id="KW-1185">Reference proteome</keyword>
<evidence type="ECO:0000256" key="9">
    <source>
        <dbReference type="SAM" id="MobiDB-lite"/>
    </source>
</evidence>
<gene>
    <name evidence="10" type="ORF">SSX86_014041</name>
</gene>
<dbReference type="AlphaFoldDB" id="A0AAP0GXA2"/>
<keyword evidence="8" id="KW-0539">Nucleus</keyword>
<evidence type="ECO:0000256" key="3">
    <source>
        <dbReference type="ARBA" id="ARBA00006332"/>
    </source>
</evidence>
<keyword evidence="7" id="KW-0238">DNA-binding</keyword>
<evidence type="ECO:0000256" key="8">
    <source>
        <dbReference type="ARBA" id="ARBA00023242"/>
    </source>
</evidence>
<dbReference type="GO" id="GO:0042162">
    <property type="term" value="F:telomeric DNA binding"/>
    <property type="evidence" value="ECO:0007669"/>
    <property type="project" value="TreeGrafter"/>
</dbReference>
<dbReference type="GO" id="GO:1990879">
    <property type="term" value="C:CST complex"/>
    <property type="evidence" value="ECO:0007669"/>
    <property type="project" value="TreeGrafter"/>
</dbReference>
<dbReference type="EMBL" id="JBCNJP010000015">
    <property type="protein sequence ID" value="KAK9066718.1"/>
    <property type="molecule type" value="Genomic_DNA"/>
</dbReference>
<sequence>MEEKEASAKLISLSDLLHRLRPLTAASFLPAGRPTPRPPPQKDTPRQSQPQTPNSSKILKPLDYPSFLIGTLTLAPPSRSCSNSTCLQFSDHSAAVCCDVLELDLRLIGLRIRVLAWNFLPVKPHGGYLEIISPVTNVPCTANKIGTKNLSGFLAEIAVCECELCSSRDRVEFSQHFSQHLTGEHNQDHSFSKSKILYFCGSTSIWYPAISRLVGSFLMISGMKKKMVFLGENKSLMMYVTTEKSIIHMSKTAINGRNTIRKNGMCSVYTGSITGTYMQGMVIELDQKVLLLVTDNQLSMPHSLRIGAIVTVRNFHIEDPKFAWTKVLIFGSCYKTSIRVNVFSPIESGCYQVLQSRSLLRKFIESLQFSARLWVLLVVSSLRKKFAGVLSEVEILGSKHMEGLVQKYSSSCLPLSVFRFRHGVLSEYSMHDLCGCGKEIDYNSPKLVVPISNLISQCEDMFIKSLYDTDHQYSSLVCGGRSHDQPIRKILKSEDMNIVLLGNLRISEYSGKLQLIDATGSIDVVIPDLPSVWSVKDIYEINDFIIVMEGFPRHLEHLELLNNEPLTCRNIFNHFQLAGRRKINIYVHCYLKDAKSRNHILSASVDMEENLKELESGVFHLLLLVHKFPVQQKFSGDYAVSNNSSRYAEATVLPWNLVLPNKEIDLIESSHGSNTSDLLKHPSSGKKRCDLSCLHEFPCTIDFRAYSDKSMVNSGNLFNCATAAKKVLLEFKSDSFSKFEPLRMGGYYLIKHHYKGLVCTAKDSDKVFVDSKSHLWNVSFSADEAGPTTAQSVNEWSEICPDIYLHLLPDHLSFLEIKLRELKQDLIQPTNSLKVMSASTPSRTVGVNLPTGNLLSVQGRVAAVHRSDQSRLFTRLAHQSFCGAQQNIVPGVTNNVCIHVLINDKIVKICSSLSEHSYPTGFGPGVLANFHRVLLTNEGGMLKLTPASFIEVDSMVVDDDHCSNERDIKSVKTDAGETPSLLTGPAALISEMMQFSDQNRRRLHCKVASVYVLVMEKNSEFLQSSKANSKIPGVKFPLAGFIMDDGSSSCCCWTDNETAVTLFGSHEWSPHKPSKKRLRKSNTKKLEAPSHTMSRLSGILNQHGRIVIKNHGLVSDSSCLDAAVTVDSENVLKESDEQFLKSLILQTCSSNTWDVVCSVLDSEGVNQIEEQLQKLDMMLPPVNIWASEVSHLDTLNEGRSILQELLGGSI</sequence>
<dbReference type="Pfam" id="PF15491">
    <property type="entry name" value="CTC1_2"/>
    <property type="match status" value="1"/>
</dbReference>
<dbReference type="PANTHER" id="PTHR14865:SF2">
    <property type="entry name" value="CST COMPLEX SUBUNIT CTC1"/>
    <property type="match status" value="1"/>
</dbReference>
<evidence type="ECO:0000256" key="6">
    <source>
        <dbReference type="ARBA" id="ARBA00022895"/>
    </source>
</evidence>
<feature type="compositionally biased region" description="Polar residues" evidence="9">
    <location>
        <begin position="48"/>
        <end position="57"/>
    </location>
</feature>
<keyword evidence="5" id="KW-0158">Chromosome</keyword>
<dbReference type="PANTHER" id="PTHR14865">
    <property type="entry name" value="CST COMPLEX SUBUNIT CTC1"/>
    <property type="match status" value="1"/>
</dbReference>
<dbReference type="Proteomes" id="UP001408789">
    <property type="component" value="Unassembled WGS sequence"/>
</dbReference>
<reference evidence="10 11" key="1">
    <citation type="submission" date="2024-04" db="EMBL/GenBank/DDBJ databases">
        <title>The reference genome of an endangered Asteraceae, Deinandra increscens subsp. villosa, native to the Central Coast of California.</title>
        <authorList>
            <person name="Guilliams M."/>
            <person name="Hasenstab-Lehman K."/>
            <person name="Meyer R."/>
            <person name="Mcevoy S."/>
        </authorList>
    </citation>
    <scope>NUCLEOTIDE SEQUENCE [LARGE SCALE GENOMIC DNA]</scope>
    <source>
        <tissue evidence="10">Leaf</tissue>
    </source>
</reference>
<dbReference type="GO" id="GO:0010833">
    <property type="term" value="P:telomere maintenance via telomere lengthening"/>
    <property type="evidence" value="ECO:0007669"/>
    <property type="project" value="TreeGrafter"/>
</dbReference>
<comment type="subcellular location">
    <subcellularLocation>
        <location evidence="2">Chromosome</location>
        <location evidence="2">Telomere</location>
    </subcellularLocation>
    <subcellularLocation>
        <location evidence="1">Nucleus</location>
    </subcellularLocation>
</comment>
<evidence type="ECO:0000256" key="5">
    <source>
        <dbReference type="ARBA" id="ARBA00022454"/>
    </source>
</evidence>
<evidence type="ECO:0000313" key="10">
    <source>
        <dbReference type="EMBL" id="KAK9066718.1"/>
    </source>
</evidence>
<evidence type="ECO:0000256" key="1">
    <source>
        <dbReference type="ARBA" id="ARBA00004123"/>
    </source>
</evidence>
<dbReference type="GO" id="GO:0045740">
    <property type="term" value="P:positive regulation of DNA replication"/>
    <property type="evidence" value="ECO:0007669"/>
    <property type="project" value="TreeGrafter"/>
</dbReference>
<name>A0AAP0GXA2_9ASTR</name>
<evidence type="ECO:0000313" key="11">
    <source>
        <dbReference type="Proteomes" id="UP001408789"/>
    </source>
</evidence>
<dbReference type="InterPro" id="IPR028262">
    <property type="entry name" value="CTC1_plant"/>
</dbReference>
<dbReference type="InterPro" id="IPR042617">
    <property type="entry name" value="CTC1-like"/>
</dbReference>
<accession>A0AAP0GXA2</accession>
<dbReference type="GO" id="GO:0003697">
    <property type="term" value="F:single-stranded DNA binding"/>
    <property type="evidence" value="ECO:0007669"/>
    <property type="project" value="TreeGrafter"/>
</dbReference>
<organism evidence="10 11">
    <name type="scientific">Deinandra increscens subsp. villosa</name>
    <dbReference type="NCBI Taxonomy" id="3103831"/>
    <lineage>
        <taxon>Eukaryota</taxon>
        <taxon>Viridiplantae</taxon>
        <taxon>Streptophyta</taxon>
        <taxon>Embryophyta</taxon>
        <taxon>Tracheophyta</taxon>
        <taxon>Spermatophyta</taxon>
        <taxon>Magnoliopsida</taxon>
        <taxon>eudicotyledons</taxon>
        <taxon>Gunneridae</taxon>
        <taxon>Pentapetalae</taxon>
        <taxon>asterids</taxon>
        <taxon>campanulids</taxon>
        <taxon>Asterales</taxon>
        <taxon>Asteraceae</taxon>
        <taxon>Asteroideae</taxon>
        <taxon>Heliantheae alliance</taxon>
        <taxon>Madieae</taxon>
        <taxon>Madiinae</taxon>
        <taxon>Deinandra</taxon>
    </lineage>
</organism>
<feature type="region of interest" description="Disordered" evidence="9">
    <location>
        <begin position="25"/>
        <end position="58"/>
    </location>
</feature>
<protein>
    <recommendedName>
        <fullName evidence="4">CST complex subunit CTC1</fullName>
    </recommendedName>
</protein>
<evidence type="ECO:0000256" key="7">
    <source>
        <dbReference type="ARBA" id="ARBA00023125"/>
    </source>
</evidence>
<comment type="caution">
    <text evidence="10">The sequence shown here is derived from an EMBL/GenBank/DDBJ whole genome shotgun (WGS) entry which is preliminary data.</text>
</comment>
<evidence type="ECO:0000256" key="4">
    <source>
        <dbReference type="ARBA" id="ARBA00016175"/>
    </source>
</evidence>